<keyword evidence="5" id="KW-1185">Reference proteome</keyword>
<dbReference type="Proteomes" id="UP000050794">
    <property type="component" value="Unassembled WGS sequence"/>
</dbReference>
<reference evidence="4 5" key="2">
    <citation type="submission" date="2018-11" db="EMBL/GenBank/DDBJ databases">
        <authorList>
            <consortium name="Pathogen Informatics"/>
        </authorList>
    </citation>
    <scope>NUCLEOTIDE SEQUENCE [LARGE SCALE GENOMIC DNA]</scope>
</reference>
<name>A0A183TWP2_TOXCA</name>
<organism evidence="5 6">
    <name type="scientific">Toxocara canis</name>
    <name type="common">Canine roundworm</name>
    <dbReference type="NCBI Taxonomy" id="6265"/>
    <lineage>
        <taxon>Eukaryota</taxon>
        <taxon>Metazoa</taxon>
        <taxon>Ecdysozoa</taxon>
        <taxon>Nematoda</taxon>
        <taxon>Chromadorea</taxon>
        <taxon>Rhabditida</taxon>
        <taxon>Spirurina</taxon>
        <taxon>Ascaridomorpha</taxon>
        <taxon>Ascaridoidea</taxon>
        <taxon>Toxocaridae</taxon>
        <taxon>Toxocara</taxon>
    </lineage>
</organism>
<evidence type="ECO:0000313" key="5">
    <source>
        <dbReference type="Proteomes" id="UP000050794"/>
    </source>
</evidence>
<dbReference type="CDD" id="cd00192">
    <property type="entry name" value="PTKc"/>
    <property type="match status" value="1"/>
</dbReference>
<dbReference type="EMBL" id="UYWY01000347">
    <property type="protein sequence ID" value="VDM24629.1"/>
    <property type="molecule type" value="Genomic_DNA"/>
</dbReference>
<dbReference type="InterPro" id="IPR011009">
    <property type="entry name" value="Kinase-like_dom_sf"/>
</dbReference>
<dbReference type="InterPro" id="IPR001245">
    <property type="entry name" value="Ser-Thr/Tyr_kinase_cat_dom"/>
</dbReference>
<proteinExistence type="predicted"/>
<evidence type="ECO:0000313" key="6">
    <source>
        <dbReference type="WBParaSite" id="TCNE_0000066101-mRNA-1"/>
    </source>
</evidence>
<dbReference type="SUPFAM" id="SSF56112">
    <property type="entry name" value="Protein kinase-like (PK-like)"/>
    <property type="match status" value="1"/>
</dbReference>
<dbReference type="GO" id="GO:0004672">
    <property type="term" value="F:protein kinase activity"/>
    <property type="evidence" value="ECO:0007669"/>
    <property type="project" value="InterPro"/>
</dbReference>
<dbReference type="InterPro" id="IPR000719">
    <property type="entry name" value="Prot_kinase_dom"/>
</dbReference>
<dbReference type="InterPro" id="IPR050198">
    <property type="entry name" value="Non-receptor_tyrosine_kinases"/>
</dbReference>
<evidence type="ECO:0000256" key="2">
    <source>
        <dbReference type="ARBA" id="ARBA00022840"/>
    </source>
</evidence>
<reference evidence="6" key="1">
    <citation type="submission" date="2016-06" db="UniProtKB">
        <authorList>
            <consortium name="WormBaseParasite"/>
        </authorList>
    </citation>
    <scope>IDENTIFICATION</scope>
</reference>
<evidence type="ECO:0000313" key="4">
    <source>
        <dbReference type="EMBL" id="VDM24629.1"/>
    </source>
</evidence>
<dbReference type="Pfam" id="PF07714">
    <property type="entry name" value="PK_Tyr_Ser-Thr"/>
    <property type="match status" value="1"/>
</dbReference>
<dbReference type="Gene3D" id="1.10.510.10">
    <property type="entry name" value="Transferase(Phosphotransferase) domain 1"/>
    <property type="match status" value="1"/>
</dbReference>
<gene>
    <name evidence="4" type="ORF">TCNE_LOCUS662</name>
</gene>
<dbReference type="AlphaFoldDB" id="A0A183TWP2"/>
<evidence type="ECO:0000256" key="1">
    <source>
        <dbReference type="ARBA" id="ARBA00022741"/>
    </source>
</evidence>
<accession>A0A183TWP2</accession>
<dbReference type="PRINTS" id="PR00109">
    <property type="entry name" value="TYRKINASE"/>
</dbReference>
<sequence>MGERNVGSAESTVAVEEKRFRAWEATKRAFSGIASVINPHAKNEENGNGNFAQIGSSLSNPGQSVSLNVSKTGSTASISSSVTSQALLGKEKLIKIHTNQAACGRDLFDEPYYHGYMTGIEAEEMLGDVDGTFLVHKAAVRNKPNVADLIRYHNRKRFPVSKKGIVLYTWIQRQQWQLYYEQIQLLDKVGQDDFGESYRGKLARGVLNRDIPVTIKTFKAEKMDADSRIRFLRESNQMLGLKHKNVIRLYGVSIQKDPVMIVSEYAPGGSLLSRVRNLELALSLEDKVRYCRHIACGMEYLHYERVIHKGLSARNCLLGEHDTAKVMYLGFSLLISLQYDTRAHKSPMRWLAPETLQDGFYDCRTDVWSYGVLMWEVYSGGKHPYNEIKNNTLLRQKILMEGLRLTPPEGMPPEMIELMNQCFAKEEARPSFVEICNSLSKRSALFRHLRAHVSRNMAVLKSLLQKTSSTDNCVSVDIALPTAAGTNDA</sequence>
<dbReference type="Gene3D" id="3.30.200.20">
    <property type="entry name" value="Phosphorylase Kinase, domain 1"/>
    <property type="match status" value="1"/>
</dbReference>
<dbReference type="PROSITE" id="PS50011">
    <property type="entry name" value="PROTEIN_KINASE_DOM"/>
    <property type="match status" value="1"/>
</dbReference>
<dbReference type="WBParaSite" id="TCNE_0000066101-mRNA-1">
    <property type="protein sequence ID" value="TCNE_0000066101-mRNA-1"/>
    <property type="gene ID" value="TCNE_0000066101"/>
</dbReference>
<dbReference type="PANTHER" id="PTHR24418">
    <property type="entry name" value="TYROSINE-PROTEIN KINASE"/>
    <property type="match status" value="1"/>
</dbReference>
<dbReference type="GO" id="GO:0005524">
    <property type="term" value="F:ATP binding"/>
    <property type="evidence" value="ECO:0007669"/>
    <property type="project" value="UniProtKB-KW"/>
</dbReference>
<dbReference type="SUPFAM" id="SSF55550">
    <property type="entry name" value="SH2 domain"/>
    <property type="match status" value="1"/>
</dbReference>
<dbReference type="InterPro" id="IPR036860">
    <property type="entry name" value="SH2_dom_sf"/>
</dbReference>
<evidence type="ECO:0000259" key="3">
    <source>
        <dbReference type="PROSITE" id="PS50011"/>
    </source>
</evidence>
<keyword evidence="1" id="KW-0547">Nucleotide-binding</keyword>
<protein>
    <submittedName>
        <fullName evidence="6">Protein kinase domain-containing protein</fullName>
    </submittedName>
</protein>
<keyword evidence="2" id="KW-0067">ATP-binding</keyword>
<dbReference type="Gene3D" id="3.30.505.10">
    <property type="entry name" value="SH2 domain"/>
    <property type="match status" value="1"/>
</dbReference>
<feature type="domain" description="Protein kinase" evidence="3">
    <location>
        <begin position="183"/>
        <end position="446"/>
    </location>
</feature>